<dbReference type="Pfam" id="PF01326">
    <property type="entry name" value="PPDK_N"/>
    <property type="match status" value="1"/>
</dbReference>
<evidence type="ECO:0000313" key="3">
    <source>
        <dbReference type="EMBL" id="CAD8548390.1"/>
    </source>
</evidence>
<proteinExistence type="inferred from homology"/>
<dbReference type="InterPro" id="IPR002192">
    <property type="entry name" value="PPDK_AMP/ATP-bd"/>
</dbReference>
<dbReference type="Gene3D" id="3.30.1490.20">
    <property type="entry name" value="ATP-grasp fold, A domain"/>
    <property type="match status" value="1"/>
</dbReference>
<dbReference type="GO" id="GO:0005524">
    <property type="term" value="F:ATP binding"/>
    <property type="evidence" value="ECO:0007669"/>
    <property type="project" value="InterPro"/>
</dbReference>
<dbReference type="EMBL" id="HBER01047237">
    <property type="protein sequence ID" value="CAD8548390.1"/>
    <property type="molecule type" value="Transcribed_RNA"/>
</dbReference>
<name>A0A6U5M8L1_9EUKA</name>
<evidence type="ECO:0000256" key="1">
    <source>
        <dbReference type="ARBA" id="ARBA00007837"/>
    </source>
</evidence>
<reference evidence="3" key="1">
    <citation type="submission" date="2021-01" db="EMBL/GenBank/DDBJ databases">
        <authorList>
            <person name="Corre E."/>
            <person name="Pelletier E."/>
            <person name="Niang G."/>
            <person name="Scheremetjew M."/>
            <person name="Finn R."/>
            <person name="Kale V."/>
            <person name="Holt S."/>
            <person name="Cochrane G."/>
            <person name="Meng A."/>
            <person name="Brown T."/>
            <person name="Cohen L."/>
        </authorList>
    </citation>
    <scope>NUCLEOTIDE SEQUENCE</scope>
    <source>
        <strain evidence="3">RCC1130</strain>
    </source>
</reference>
<comment type="similarity">
    <text evidence="1">Belongs to the PEP-utilizing enzyme family.</text>
</comment>
<gene>
    <name evidence="3" type="ORF">CLEP1334_LOCUS23680</name>
    <name evidence="4" type="ORF">CLEP1334_LOCUS23688</name>
</gene>
<accession>A0A6U5M8L1</accession>
<feature type="domain" description="Pyruvate phosphate dikinase AMP/ATP-binding" evidence="2">
    <location>
        <begin position="520"/>
        <end position="913"/>
    </location>
</feature>
<protein>
    <recommendedName>
        <fullName evidence="2">Pyruvate phosphate dikinase AMP/ATP-binding domain-containing protein</fullName>
    </recommendedName>
</protein>
<dbReference type="InterPro" id="IPR013815">
    <property type="entry name" value="ATP_grasp_subdomain_1"/>
</dbReference>
<sequence>MLTRLSRRPPRLGAPSALLGASFRALCTPPPALRLDPVLESTISRFKRASQTAADETSLVEIFSKLQARRVKKVLLLCSDYDSYTIEEEGVLSEVVYHEYAQLNLRTPPIIERVSSMEKAIARLKEPGSQFDLVVTLMRYANSFVTRVHQHDPSLPIALLAMSRSEMSALDPRVGLNQSTSVNKRLLWESSKPAENDVAPQRALARSGSTLNDAWIWPFLWQGNTSLFTGIFKLVEDRLNTQVDCNYGVQVILLVEDSVKFYSSYLAVLYGELLKQSMAIANETMGSKEKLMRLYSRPKVLLCTNFEEALDIYQRYADNVLGVITDVGFPRNGTHDEKAGLSLAATILEERPLLPLMVQSAASEDSDVAARARAMGAKYATKGSSSLLNELRKFIYEDMNFGPLVFTDGMSGRQLGSVSTVSELLDTWEQLPLKSVEYHARRCDLSKWFFARSEFQLAKRFRASNYPAHFIDAQGQQRPDWLRNWILAEARANRNKLASDVENVRYADPSMPIVRLGSGALGGKGRGLRFLNSLVDDYGLENVMPDVCISVPRCFVLATGVYDRFIEDNDLLVPALNAADDSEVNALFAQAVLPDDVMAELHTYLASMTKPLAVRSSSLFEDAFLRPFAGVYETVLLPNASPSIATRVKELATAVRKVYASTYKQEARLYAESTGTRPEEEKMAVILQELVGAEHEGYFYPTLGGVANSIDFYPPDGGEPSHGCAQVSLGLGSAVVDGMPSVQHFNLGMPNKVTGPDEAAMPVTALHLAAAAAPFAFSDSDAKVQLPPEFSVMRTFPRTATVEAAPEAASAVPLTHDVHGEQVVFKLGYGEAGKASRKPAVSTLSRISLQQLLHSEVNLPQALAFMLRLCSAGLGCPVELEFALKLRKSAESKHELHILQVRPQQEITSSAAARALRFKYLPGEQYSAVASSRAMGHGSFEGICDVVYVSPHDYDSAKSESIAREISELNRKLREEGRRYLLMAPGRWGNADGTKGIPVKWFDIDGAGFIVESTFPGKGDEVPLSQGSHFFQNIMSFGIGYATVDTTNANEVEEVADYSFLNSLPRQRHGGTLVRHVQLETPLEIVVDGVSRRGVVMKPGSPFDLYVGQVDAFIALQESQFGSLG</sequence>
<evidence type="ECO:0000259" key="2">
    <source>
        <dbReference type="Pfam" id="PF01326"/>
    </source>
</evidence>
<dbReference type="EMBL" id="HBER01047248">
    <property type="protein sequence ID" value="CAD8548398.1"/>
    <property type="molecule type" value="Transcribed_RNA"/>
</dbReference>
<dbReference type="SUPFAM" id="SSF56059">
    <property type="entry name" value="Glutathione synthetase ATP-binding domain-like"/>
    <property type="match status" value="1"/>
</dbReference>
<organism evidence="3">
    <name type="scientific">Calcidiscus leptoporus</name>
    <dbReference type="NCBI Taxonomy" id="127549"/>
    <lineage>
        <taxon>Eukaryota</taxon>
        <taxon>Haptista</taxon>
        <taxon>Haptophyta</taxon>
        <taxon>Prymnesiophyceae</taxon>
        <taxon>Coccolithales</taxon>
        <taxon>Calcidiscaceae</taxon>
        <taxon>Calcidiscus</taxon>
    </lineage>
</organism>
<dbReference type="GO" id="GO:0016301">
    <property type="term" value="F:kinase activity"/>
    <property type="evidence" value="ECO:0007669"/>
    <property type="project" value="InterPro"/>
</dbReference>
<evidence type="ECO:0000313" key="4">
    <source>
        <dbReference type="EMBL" id="CAD8548398.1"/>
    </source>
</evidence>
<dbReference type="AlphaFoldDB" id="A0A6U5M8L1"/>